<comment type="similarity">
    <text evidence="4 14">In the N-terminal section; belongs to the cytidine and deoxycytidylate deaminase family.</text>
</comment>
<keyword evidence="11" id="KW-0511">Multifunctional enzyme</keyword>
<evidence type="ECO:0000256" key="14">
    <source>
        <dbReference type="PIRNR" id="PIRNR006769"/>
    </source>
</evidence>
<dbReference type="Gene3D" id="3.40.140.10">
    <property type="entry name" value="Cytidine Deaminase, domain 2"/>
    <property type="match status" value="1"/>
</dbReference>
<evidence type="ECO:0000256" key="13">
    <source>
        <dbReference type="ARBA" id="ARBA00049886"/>
    </source>
</evidence>
<dbReference type="EC" id="1.1.1.193" evidence="14"/>
<dbReference type="InterPro" id="IPR016193">
    <property type="entry name" value="Cytidine_deaminase-like"/>
</dbReference>
<evidence type="ECO:0000313" key="17">
    <source>
        <dbReference type="EMBL" id="GAA3695854.1"/>
    </source>
</evidence>
<evidence type="ECO:0000256" key="5">
    <source>
        <dbReference type="ARBA" id="ARBA00007417"/>
    </source>
</evidence>
<evidence type="ECO:0000313" key="18">
    <source>
        <dbReference type="Proteomes" id="UP001501536"/>
    </source>
</evidence>
<dbReference type="Pfam" id="PF01872">
    <property type="entry name" value="RibD_C"/>
    <property type="match status" value="1"/>
</dbReference>
<dbReference type="EC" id="3.5.4.26" evidence="14"/>
<comment type="caution">
    <text evidence="17">The sequence shown here is derived from an EMBL/GenBank/DDBJ whole genome shotgun (WGS) entry which is preliminary data.</text>
</comment>
<dbReference type="RefSeq" id="WP_344879690.1">
    <property type="nucleotide sequence ID" value="NZ_BAABCJ010000001.1"/>
</dbReference>
<sequence>MNGDSTGRTAPGPAPAPGEAARAAQLLRRTGAARLALEAALRGVRGANPLVGAVVLDAHGELLATGHHRGAGTAHAEAAAITELESRIAGGDVRPVPGNGPADWTMVVTLEPCNHTGRTGPCSQAIHRAGIGTVVHGAADRTAEAAGGAAWLAARGHAVHAGETVDPDWADACGSLNHRWAAARAEGRPFVTLHLAQTLDGRIAAADGTSQWITGDEARRHSHGVRALADAIVVGTGTVLVDDPRLTARADDGRLAGRQPLRVVMGERDIPDAAAVRGTAGEFVHLRTRDPRTVLHALADGAGGRAVAHVMVEGGASVATAFLAADLVDEVWLYQAPVLLGAGRTAVGDLGVATLADGRRFHYDDAAGGGVLRLGGDVALHFVPISK</sequence>
<dbReference type="PANTHER" id="PTHR38011:SF7">
    <property type="entry name" value="2,5-DIAMINO-6-RIBOSYLAMINO-4(3H)-PYRIMIDINONE 5'-PHOSPHATE REDUCTASE"/>
    <property type="match status" value="1"/>
</dbReference>
<evidence type="ECO:0000256" key="11">
    <source>
        <dbReference type="ARBA" id="ARBA00023268"/>
    </source>
</evidence>
<dbReference type="InterPro" id="IPR024072">
    <property type="entry name" value="DHFR-like_dom_sf"/>
</dbReference>
<gene>
    <name evidence="17" type="primary">ribD</name>
    <name evidence="17" type="ORF">GCM10022377_05810</name>
</gene>
<dbReference type="PROSITE" id="PS51747">
    <property type="entry name" value="CYT_DCMP_DEAMINASES_2"/>
    <property type="match status" value="1"/>
</dbReference>
<keyword evidence="6 14" id="KW-0686">Riboflavin biosynthesis</keyword>
<dbReference type="InterPro" id="IPR002125">
    <property type="entry name" value="CMP_dCMP_dom"/>
</dbReference>
<dbReference type="InterPro" id="IPR002734">
    <property type="entry name" value="RibDG_C"/>
</dbReference>
<reference evidence="18" key="1">
    <citation type="journal article" date="2019" name="Int. J. Syst. Evol. Microbiol.">
        <title>The Global Catalogue of Microorganisms (GCM) 10K type strain sequencing project: providing services to taxonomists for standard genome sequencing and annotation.</title>
        <authorList>
            <consortium name="The Broad Institute Genomics Platform"/>
            <consortium name="The Broad Institute Genome Sequencing Center for Infectious Disease"/>
            <person name="Wu L."/>
            <person name="Ma J."/>
        </authorList>
    </citation>
    <scope>NUCLEOTIDE SEQUENCE [LARGE SCALE GENOMIC DNA]</scope>
    <source>
        <strain evidence="18">JCM 16961</strain>
    </source>
</reference>
<comment type="cofactor">
    <cofactor evidence="14">
        <name>Zn(2+)</name>
        <dbReference type="ChEBI" id="CHEBI:29105"/>
    </cofactor>
    <text evidence="14">Binds 1 zinc ion.</text>
</comment>
<dbReference type="PANTHER" id="PTHR38011">
    <property type="entry name" value="DIHYDROFOLATE REDUCTASE FAMILY PROTEIN (AFU_ORTHOLOGUE AFUA_8G06820)"/>
    <property type="match status" value="1"/>
</dbReference>
<evidence type="ECO:0000256" key="1">
    <source>
        <dbReference type="ARBA" id="ARBA00002151"/>
    </source>
</evidence>
<dbReference type="PIRSF" id="PIRSF006769">
    <property type="entry name" value="RibD"/>
    <property type="match status" value="1"/>
</dbReference>
<protein>
    <recommendedName>
        <fullName evidence="14">Riboflavin biosynthesis protein RibD</fullName>
    </recommendedName>
    <domain>
        <recommendedName>
            <fullName evidence="14">Diaminohydroxyphosphoribosylaminopyrimidine deaminase</fullName>
            <shortName evidence="14">DRAP deaminase</shortName>
            <ecNumber evidence="14">3.5.4.26</ecNumber>
        </recommendedName>
        <alternativeName>
            <fullName evidence="14">Riboflavin-specific deaminase</fullName>
        </alternativeName>
    </domain>
    <domain>
        <recommendedName>
            <fullName evidence="14">5-amino-6-(5-phosphoribosylamino)uracil reductase</fullName>
            <ecNumber evidence="14">1.1.1.193</ecNumber>
        </recommendedName>
        <alternativeName>
            <fullName evidence="14">HTP reductase</fullName>
        </alternativeName>
    </domain>
</protein>
<evidence type="ECO:0000256" key="12">
    <source>
        <dbReference type="ARBA" id="ARBA00049861"/>
    </source>
</evidence>
<feature type="region of interest" description="Disordered" evidence="15">
    <location>
        <begin position="1"/>
        <end position="20"/>
    </location>
</feature>
<evidence type="ECO:0000256" key="9">
    <source>
        <dbReference type="ARBA" id="ARBA00022857"/>
    </source>
</evidence>
<dbReference type="Proteomes" id="UP001501536">
    <property type="component" value="Unassembled WGS sequence"/>
</dbReference>
<keyword evidence="10 14" id="KW-0560">Oxidoreductase</keyword>
<comment type="pathway">
    <text evidence="2 14">Cofactor biosynthesis; riboflavin biosynthesis; 5-amino-6-(D-ribitylamino)uracil from GTP: step 2/4.</text>
</comment>
<dbReference type="SUPFAM" id="SSF53927">
    <property type="entry name" value="Cytidine deaminase-like"/>
    <property type="match status" value="1"/>
</dbReference>
<comment type="pathway">
    <text evidence="3 14">Cofactor biosynthesis; riboflavin biosynthesis; 5-amino-6-(D-ribitylamino)uracil from GTP: step 3/4.</text>
</comment>
<feature type="domain" description="CMP/dCMP-type deaminase" evidence="16">
    <location>
        <begin position="27"/>
        <end position="150"/>
    </location>
</feature>
<dbReference type="EMBL" id="BAABCJ010000001">
    <property type="protein sequence ID" value="GAA3695854.1"/>
    <property type="molecule type" value="Genomic_DNA"/>
</dbReference>
<organism evidence="17 18">
    <name type="scientific">Zhihengliuella alba</name>
    <dbReference type="NCBI Taxonomy" id="547018"/>
    <lineage>
        <taxon>Bacteria</taxon>
        <taxon>Bacillati</taxon>
        <taxon>Actinomycetota</taxon>
        <taxon>Actinomycetes</taxon>
        <taxon>Micrococcales</taxon>
        <taxon>Micrococcaceae</taxon>
        <taxon>Zhihengliuella</taxon>
    </lineage>
</organism>
<dbReference type="NCBIfam" id="TIGR00326">
    <property type="entry name" value="eubact_ribD"/>
    <property type="match status" value="1"/>
</dbReference>
<name>A0ABP7CYG0_9MICC</name>
<evidence type="ECO:0000256" key="3">
    <source>
        <dbReference type="ARBA" id="ARBA00004910"/>
    </source>
</evidence>
<dbReference type="InterPro" id="IPR004794">
    <property type="entry name" value="Eubact_RibD"/>
</dbReference>
<comment type="similarity">
    <text evidence="5 14">In the C-terminal section; belongs to the HTP reductase family.</text>
</comment>
<dbReference type="Gene3D" id="3.40.430.10">
    <property type="entry name" value="Dihydrofolate Reductase, subunit A"/>
    <property type="match status" value="1"/>
</dbReference>
<dbReference type="SUPFAM" id="SSF53597">
    <property type="entry name" value="Dihydrofolate reductase-like"/>
    <property type="match status" value="1"/>
</dbReference>
<evidence type="ECO:0000256" key="2">
    <source>
        <dbReference type="ARBA" id="ARBA00004882"/>
    </source>
</evidence>
<evidence type="ECO:0000256" key="10">
    <source>
        <dbReference type="ARBA" id="ARBA00023002"/>
    </source>
</evidence>
<keyword evidence="8 14" id="KW-0862">Zinc</keyword>
<keyword evidence="14" id="KW-0378">Hydrolase</keyword>
<evidence type="ECO:0000259" key="16">
    <source>
        <dbReference type="PROSITE" id="PS51747"/>
    </source>
</evidence>
<accession>A0ABP7CYG0</accession>
<dbReference type="Pfam" id="PF00383">
    <property type="entry name" value="dCMP_cyt_deam_1"/>
    <property type="match status" value="1"/>
</dbReference>
<dbReference type="InterPro" id="IPR016192">
    <property type="entry name" value="APOBEC/CMP_deaminase_Zn-bd"/>
</dbReference>
<evidence type="ECO:0000256" key="15">
    <source>
        <dbReference type="SAM" id="MobiDB-lite"/>
    </source>
</evidence>
<evidence type="ECO:0000256" key="8">
    <source>
        <dbReference type="ARBA" id="ARBA00022833"/>
    </source>
</evidence>
<dbReference type="InterPro" id="IPR050765">
    <property type="entry name" value="Riboflavin_Biosynth_HTPR"/>
</dbReference>
<keyword evidence="9 14" id="KW-0521">NADP</keyword>
<keyword evidence="7 14" id="KW-0479">Metal-binding</keyword>
<comment type="function">
    <text evidence="1 14">Converts 2,5-diamino-6-(ribosylamino)-4(3h)-pyrimidinone 5'-phosphate into 5-amino-6-(ribosylamino)-2,4(1h,3h)-pyrimidinedione 5'-phosphate.</text>
</comment>
<evidence type="ECO:0000256" key="7">
    <source>
        <dbReference type="ARBA" id="ARBA00022723"/>
    </source>
</evidence>
<evidence type="ECO:0000256" key="4">
    <source>
        <dbReference type="ARBA" id="ARBA00005259"/>
    </source>
</evidence>
<comment type="catalytic activity">
    <reaction evidence="13 14">
        <text>2,5-diamino-6-hydroxy-4-(5-phosphoribosylamino)-pyrimidine + H2O + H(+) = 5-amino-6-(5-phospho-D-ribosylamino)uracil + NH4(+)</text>
        <dbReference type="Rhea" id="RHEA:21868"/>
        <dbReference type="ChEBI" id="CHEBI:15377"/>
        <dbReference type="ChEBI" id="CHEBI:15378"/>
        <dbReference type="ChEBI" id="CHEBI:28938"/>
        <dbReference type="ChEBI" id="CHEBI:58453"/>
        <dbReference type="ChEBI" id="CHEBI:58614"/>
        <dbReference type="EC" id="3.5.4.26"/>
    </reaction>
</comment>
<keyword evidence="18" id="KW-1185">Reference proteome</keyword>
<proteinExistence type="inferred from homology"/>
<comment type="catalytic activity">
    <reaction evidence="12 14">
        <text>5-amino-6-(5-phospho-D-ribitylamino)uracil + NADP(+) = 5-amino-6-(5-phospho-D-ribosylamino)uracil + NADPH + H(+)</text>
        <dbReference type="Rhea" id="RHEA:17845"/>
        <dbReference type="ChEBI" id="CHEBI:15378"/>
        <dbReference type="ChEBI" id="CHEBI:57783"/>
        <dbReference type="ChEBI" id="CHEBI:58349"/>
        <dbReference type="ChEBI" id="CHEBI:58421"/>
        <dbReference type="ChEBI" id="CHEBI:58453"/>
        <dbReference type="EC" id="1.1.1.193"/>
    </reaction>
</comment>
<dbReference type="PROSITE" id="PS00903">
    <property type="entry name" value="CYT_DCMP_DEAMINASES_1"/>
    <property type="match status" value="1"/>
</dbReference>
<evidence type="ECO:0000256" key="6">
    <source>
        <dbReference type="ARBA" id="ARBA00022619"/>
    </source>
</evidence>